<dbReference type="PANTHER" id="PTHR19848:SF0">
    <property type="entry name" value="NOTCHLESS PROTEIN HOMOLOG 1"/>
    <property type="match status" value="1"/>
</dbReference>
<dbReference type="SUPFAM" id="SSF51206">
    <property type="entry name" value="cAMP-binding domain-like"/>
    <property type="match status" value="1"/>
</dbReference>
<dbReference type="InterPro" id="IPR020472">
    <property type="entry name" value="WD40_PAC1"/>
</dbReference>
<evidence type="ECO:0000256" key="3">
    <source>
        <dbReference type="ARBA" id="ARBA00022737"/>
    </source>
</evidence>
<keyword evidence="2 5" id="KW-0853">WD repeat</keyword>
<evidence type="ECO:0000259" key="7">
    <source>
        <dbReference type="PROSITE" id="PS50042"/>
    </source>
</evidence>
<feature type="compositionally biased region" description="Low complexity" evidence="6">
    <location>
        <begin position="1023"/>
        <end position="1037"/>
    </location>
</feature>
<evidence type="ECO:0000256" key="5">
    <source>
        <dbReference type="PROSITE-ProRule" id="PRU00221"/>
    </source>
</evidence>
<evidence type="ECO:0000256" key="1">
    <source>
        <dbReference type="ARBA" id="ARBA00004604"/>
    </source>
</evidence>
<dbReference type="PROSITE" id="PS50222">
    <property type="entry name" value="EF_HAND_2"/>
    <property type="match status" value="1"/>
</dbReference>
<comment type="caution">
    <text evidence="9">The sequence shown here is derived from an EMBL/GenBank/DDBJ whole genome shotgun (WGS) entry which is preliminary data.</text>
</comment>
<dbReference type="Gene3D" id="2.60.120.10">
    <property type="entry name" value="Jelly Rolls"/>
    <property type="match status" value="1"/>
</dbReference>
<evidence type="ECO:0000256" key="4">
    <source>
        <dbReference type="ARBA" id="ARBA00023242"/>
    </source>
</evidence>
<dbReference type="Proteomes" id="UP001165121">
    <property type="component" value="Unassembled WGS sequence"/>
</dbReference>
<feature type="repeat" description="WD" evidence="5">
    <location>
        <begin position="872"/>
        <end position="906"/>
    </location>
</feature>
<feature type="repeat" description="WD" evidence="5">
    <location>
        <begin position="627"/>
        <end position="668"/>
    </location>
</feature>
<dbReference type="PANTHER" id="PTHR19848">
    <property type="entry name" value="WD40 REPEAT PROTEIN"/>
    <property type="match status" value="1"/>
</dbReference>
<evidence type="ECO:0000256" key="6">
    <source>
        <dbReference type="SAM" id="MobiDB-lite"/>
    </source>
</evidence>
<keyword evidence="3" id="KW-0677">Repeat</keyword>
<dbReference type="PRINTS" id="PR00320">
    <property type="entry name" value="GPROTEINBRPT"/>
</dbReference>
<dbReference type="PROSITE" id="PS50082">
    <property type="entry name" value="WD_REPEATS_2"/>
    <property type="match status" value="5"/>
</dbReference>
<keyword evidence="4" id="KW-0539">Nucleus</keyword>
<dbReference type="PROSITE" id="PS00678">
    <property type="entry name" value="WD_REPEATS_1"/>
    <property type="match status" value="1"/>
</dbReference>
<feature type="domain" description="Cyclic nucleotide-binding" evidence="7">
    <location>
        <begin position="1053"/>
        <end position="1154"/>
    </location>
</feature>
<dbReference type="InterPro" id="IPR014710">
    <property type="entry name" value="RmlC-like_jellyroll"/>
</dbReference>
<feature type="domain" description="EF-hand" evidence="8">
    <location>
        <begin position="78"/>
        <end position="103"/>
    </location>
</feature>
<dbReference type="PROSITE" id="PS50042">
    <property type="entry name" value="CNMP_BINDING_3"/>
    <property type="match status" value="1"/>
</dbReference>
<evidence type="ECO:0000313" key="9">
    <source>
        <dbReference type="EMBL" id="GMF19738.1"/>
    </source>
</evidence>
<sequence length="1447" mass="161699">MDDEEARDGGKRISPAFLTEVANQLASGRPYEHDPEKGFTMDIMMMMDMEKVTTCWYSTLPPVRRALTIQAEPCRLARCIDINGDGSMEWEEFTSFIVDTGLTVKSHQPNSIQQYHHVQWEDASKHSTFIDHIYYFPSNDLVALVESCSPYLKIYNVNCELIRSIKSPEGFVQCAEHLPKVRTIVFLLAHAVRKFAKSTTRSACPQHNQFIVASSDLQFRFYDDTTLRLTKSCHTPTSQNCLKWYPESSALFSAGVSGIVYAWDAERMEEKHHMGGEVHGRTLTRSHDDIVLDLLTVRTAFIIILMRAYYLLAYRFFQLPTLESLASASMDRTIRLWDVHTGKHKQQLDGHAKGVRSLAYSPEYRFLVSAGFDFDALVWNPYVDQLILRLHGHNNSLCGVEIIPDTPQIITADVDGVFKVWDIRNFACMQTFTAENMGDVKNIVSITSEKRIVAAGKKLIKFDYEKLENPELTDDHPVFIALYNPTSLSFITAAGRDVKIWDARVGKLIRVYRNLSSTDLTTLCLDFRERKFIIGDHGALFLRRGLFKIVSHSVCTGGNIQVFDYLNGSHMKSFAYSELGNRAHGAEVTKLCYCAEHMAVISVSWDCSINIHDESDSERGVLLRRLIGGHFTDITALSFSYHLSLLASGSSDCSLQVWDYEFGRLDATCIGHVSGLLCLHFLDPFPLLLSSDSTGNVCFWAMRPSARYKGKCVFRFRNQHSHFGTASVNCIATHSTRRSSSFSVQNSSERDVNPLDFTSFLIITGDDKGYLSVWNVLPLLLRLANNFDLKPLAKPVECTNAQRNLRVDAASMVRKARNTPEWAAYAHRDPLTSFFFSAGMPLVAADTDDGEEIRCEDGELRRLPPVSLVHRWKAHGDVVYSVQMIEEPKSLVSSSFDRRVKIWSLSGECLGVLMQGGLNPSNGSNLSPISGHPDAAMHRPWRFSVDFDARERRKETAAAPVVEDVHALLRQDERRDLVAERRRTERITQAAAAEASVMEEISRTFCPGPKQTAEEADSRRPRSSSTAPFAPSPPVAATSAMDDCMQTAANSGMFALCSEPTLRQICARAKAVTYPKNAVVYHQGEKQTEMLLLKDGSVESTKIIDGQEHTLDVVTSGAVSANHALVQDPAAVTVRCLTPVSGFSLQSSALDEVLEDKTASREVMHSLSKEIRRQASLLQTPLFEQHAKPTPYFATSVAASIESFYRSGMNSLLNARLTGQPVARLFPEMHLQIPTRVVYINGFKGIRHMLEKHVDADQYEYPQLVRLTEAVSPGVIMTPVSSMLEAFNAGHMNPESLATRWIRGTAPRMLREVIFGVGLNQLSDYFEERLSVTSSPALNNAIGSMAAGVVSGYLSHVPHNLSTMKLMHPQKSYGEHMDDFIRRAEVRVPNTVSPRQRYMVATALALLFPKGLTVRTSQIVGSFIILNGTINSLKEVDFNTIKGYLSG</sequence>
<dbReference type="Pfam" id="PF00027">
    <property type="entry name" value="cNMP_binding"/>
    <property type="match status" value="1"/>
</dbReference>
<dbReference type="CDD" id="cd00038">
    <property type="entry name" value="CAP_ED"/>
    <property type="match status" value="1"/>
</dbReference>
<protein>
    <submittedName>
        <fullName evidence="9">Unnamed protein product</fullName>
    </submittedName>
</protein>
<evidence type="ECO:0000256" key="2">
    <source>
        <dbReference type="ARBA" id="ARBA00022574"/>
    </source>
</evidence>
<dbReference type="InterPro" id="IPR036322">
    <property type="entry name" value="WD40_repeat_dom_sf"/>
</dbReference>
<dbReference type="GO" id="GO:0000027">
    <property type="term" value="P:ribosomal large subunit assembly"/>
    <property type="evidence" value="ECO:0007669"/>
    <property type="project" value="TreeGrafter"/>
</dbReference>
<comment type="subcellular location">
    <subcellularLocation>
        <location evidence="1">Nucleus</location>
        <location evidence="1">Nucleolus</location>
    </subcellularLocation>
</comment>
<dbReference type="PROSITE" id="PS00018">
    <property type="entry name" value="EF_HAND_1"/>
    <property type="match status" value="1"/>
</dbReference>
<keyword evidence="10" id="KW-1185">Reference proteome</keyword>
<dbReference type="SUPFAM" id="SSF50978">
    <property type="entry name" value="WD40 repeat-like"/>
    <property type="match status" value="2"/>
</dbReference>
<dbReference type="Gene3D" id="2.130.10.10">
    <property type="entry name" value="YVTN repeat-like/Quinoprotein amine dehydrogenase"/>
    <property type="match status" value="4"/>
</dbReference>
<dbReference type="InterPro" id="IPR002048">
    <property type="entry name" value="EF_hand_dom"/>
</dbReference>
<dbReference type="OrthoDB" id="1068471at2759"/>
<dbReference type="GO" id="GO:0005509">
    <property type="term" value="F:calcium ion binding"/>
    <property type="evidence" value="ECO:0007669"/>
    <property type="project" value="InterPro"/>
</dbReference>
<dbReference type="InterPro" id="IPR001680">
    <property type="entry name" value="WD40_rpt"/>
</dbReference>
<dbReference type="InterPro" id="IPR019775">
    <property type="entry name" value="WD40_repeat_CS"/>
</dbReference>
<dbReference type="SMART" id="SM00100">
    <property type="entry name" value="cNMP"/>
    <property type="match status" value="1"/>
</dbReference>
<dbReference type="InterPro" id="IPR018247">
    <property type="entry name" value="EF_Hand_1_Ca_BS"/>
</dbReference>
<organism evidence="9 10">
    <name type="scientific">Phytophthora fragariaefolia</name>
    <dbReference type="NCBI Taxonomy" id="1490495"/>
    <lineage>
        <taxon>Eukaryota</taxon>
        <taxon>Sar</taxon>
        <taxon>Stramenopiles</taxon>
        <taxon>Oomycota</taxon>
        <taxon>Peronosporomycetes</taxon>
        <taxon>Peronosporales</taxon>
        <taxon>Peronosporaceae</taxon>
        <taxon>Phytophthora</taxon>
    </lineage>
</organism>
<name>A0A9W6TPU4_9STRA</name>
<dbReference type="SMART" id="SM00320">
    <property type="entry name" value="WD40"/>
    <property type="match status" value="10"/>
</dbReference>
<gene>
    <name evidence="9" type="ORF">Pfra01_000215500</name>
</gene>
<feature type="repeat" description="WD" evidence="5">
    <location>
        <begin position="325"/>
        <end position="347"/>
    </location>
</feature>
<dbReference type="InterPro" id="IPR015943">
    <property type="entry name" value="WD40/YVTN_repeat-like_dom_sf"/>
</dbReference>
<feature type="region of interest" description="Disordered" evidence="6">
    <location>
        <begin position="1005"/>
        <end position="1037"/>
    </location>
</feature>
<dbReference type="InterPro" id="IPR000595">
    <property type="entry name" value="cNMP-bd_dom"/>
</dbReference>
<dbReference type="Pfam" id="PF00400">
    <property type="entry name" value="WD40"/>
    <property type="match status" value="5"/>
</dbReference>
<dbReference type="EMBL" id="BSXT01000171">
    <property type="protein sequence ID" value="GMF19738.1"/>
    <property type="molecule type" value="Genomic_DNA"/>
</dbReference>
<feature type="repeat" description="WD" evidence="5">
    <location>
        <begin position="348"/>
        <end position="380"/>
    </location>
</feature>
<dbReference type="PROSITE" id="PS50294">
    <property type="entry name" value="WD_REPEATS_REGION"/>
    <property type="match status" value="4"/>
</dbReference>
<reference evidence="9" key="1">
    <citation type="submission" date="2023-04" db="EMBL/GenBank/DDBJ databases">
        <title>Phytophthora fragariaefolia NBRC 109709.</title>
        <authorList>
            <person name="Ichikawa N."/>
            <person name="Sato H."/>
            <person name="Tonouchi N."/>
        </authorList>
    </citation>
    <scope>NUCLEOTIDE SEQUENCE</scope>
    <source>
        <strain evidence="9">NBRC 109709</strain>
    </source>
</reference>
<evidence type="ECO:0000313" key="10">
    <source>
        <dbReference type="Proteomes" id="UP001165121"/>
    </source>
</evidence>
<dbReference type="InterPro" id="IPR018490">
    <property type="entry name" value="cNMP-bd_dom_sf"/>
</dbReference>
<dbReference type="GO" id="GO:0005730">
    <property type="term" value="C:nucleolus"/>
    <property type="evidence" value="ECO:0007669"/>
    <property type="project" value="UniProtKB-SubCell"/>
</dbReference>
<feature type="repeat" description="WD" evidence="5">
    <location>
        <begin position="390"/>
        <end position="431"/>
    </location>
</feature>
<evidence type="ECO:0000259" key="8">
    <source>
        <dbReference type="PROSITE" id="PS50222"/>
    </source>
</evidence>
<accession>A0A9W6TPU4</accession>
<proteinExistence type="predicted"/>